<dbReference type="GO" id="GO:0004672">
    <property type="term" value="F:protein kinase activity"/>
    <property type="evidence" value="ECO:0007669"/>
    <property type="project" value="InterPro"/>
</dbReference>
<reference evidence="3" key="1">
    <citation type="journal article" date="2015" name="Genome Announc.">
        <title>Draft genome sequence of the cellulolytic fungus Chaetomium globosum.</title>
        <authorList>
            <person name="Cuomo C.A."/>
            <person name="Untereiner W.A."/>
            <person name="Ma L.-J."/>
            <person name="Grabherr M."/>
            <person name="Birren B.W."/>
        </authorList>
    </citation>
    <scope>NUCLEOTIDE SEQUENCE [LARGE SCALE GENOMIC DNA]</scope>
    <source>
        <strain evidence="3">ATCC 6205 / CBS 148.51 / DSM 1962 / NBRC 6347 / NRRL 1970</strain>
    </source>
</reference>
<dbReference type="EMBL" id="CH408032">
    <property type="protein sequence ID" value="EAQ87442.1"/>
    <property type="molecule type" value="Genomic_DNA"/>
</dbReference>
<sequence>MASPGNDLSRFAGLRYLGHGFVKSAVFTFHFNGVHVQVVVASPEDEAGGDTLVPPSYNFLESVEGKFLSEMSELSWGEFDEERDKATERLEDQLEKLLQDACLQTMEQLAPSPVPANQTLHGYLYPQTYALQAFTDFETSRLVCRPGDGHPAMPERHPPVSEQQLSEMGLDLATTDIPIVEASQVILVRRLQRLVWKVTVNGEEMICKASSDVFCHAVPNELQAYLKIRSARAELNVPELKGLVVSHRGVIGILLGYIPHKHPSLAALLHMDSVATGSIPPDENTASLRRKWATQIEKTLRGLHDLGILWRDLKTDNVLINEDGDAVLLDFGGGNTHGWVDHDKYGTMEGEEQGLKKIMEELKVAGVEGQ</sequence>
<dbReference type="Proteomes" id="UP000001056">
    <property type="component" value="Unassembled WGS sequence"/>
</dbReference>
<dbReference type="HOGENOM" id="CLU_035264_2_1_1"/>
<dbReference type="GeneID" id="4392873"/>
<keyword evidence="3" id="KW-1185">Reference proteome</keyword>
<dbReference type="AlphaFoldDB" id="Q2H2D5"/>
<dbReference type="RefSeq" id="XP_001223275.1">
    <property type="nucleotide sequence ID" value="XM_001223274.1"/>
</dbReference>
<dbReference type="GO" id="GO:0005524">
    <property type="term" value="F:ATP binding"/>
    <property type="evidence" value="ECO:0007669"/>
    <property type="project" value="InterPro"/>
</dbReference>
<dbReference type="SUPFAM" id="SSF56112">
    <property type="entry name" value="Protein kinase-like (PK-like)"/>
    <property type="match status" value="1"/>
</dbReference>
<dbReference type="OrthoDB" id="4062651at2759"/>
<organism evidence="2 3">
    <name type="scientific">Chaetomium globosum (strain ATCC 6205 / CBS 148.51 / DSM 1962 / NBRC 6347 / NRRL 1970)</name>
    <name type="common">Soil fungus</name>
    <dbReference type="NCBI Taxonomy" id="306901"/>
    <lineage>
        <taxon>Eukaryota</taxon>
        <taxon>Fungi</taxon>
        <taxon>Dikarya</taxon>
        <taxon>Ascomycota</taxon>
        <taxon>Pezizomycotina</taxon>
        <taxon>Sordariomycetes</taxon>
        <taxon>Sordariomycetidae</taxon>
        <taxon>Sordariales</taxon>
        <taxon>Chaetomiaceae</taxon>
        <taxon>Chaetomium</taxon>
    </lineage>
</organism>
<evidence type="ECO:0000259" key="1">
    <source>
        <dbReference type="PROSITE" id="PS50011"/>
    </source>
</evidence>
<dbReference type="eggNOG" id="ENOG502SQ23">
    <property type="taxonomic scope" value="Eukaryota"/>
</dbReference>
<protein>
    <recommendedName>
        <fullName evidence="1">Protein kinase domain-containing protein</fullName>
    </recommendedName>
</protein>
<dbReference type="VEuPathDB" id="FungiDB:CHGG_04061"/>
<dbReference type="InterPro" id="IPR000719">
    <property type="entry name" value="Prot_kinase_dom"/>
</dbReference>
<dbReference type="InterPro" id="IPR011009">
    <property type="entry name" value="Kinase-like_dom_sf"/>
</dbReference>
<evidence type="ECO:0000313" key="3">
    <source>
        <dbReference type="Proteomes" id="UP000001056"/>
    </source>
</evidence>
<accession>Q2H2D5</accession>
<feature type="domain" description="Protein kinase" evidence="1">
    <location>
        <begin position="137"/>
        <end position="370"/>
    </location>
</feature>
<dbReference type="InParanoid" id="Q2H2D5"/>
<evidence type="ECO:0000313" key="2">
    <source>
        <dbReference type="EMBL" id="EAQ87442.1"/>
    </source>
</evidence>
<name>Q2H2D5_CHAGB</name>
<proteinExistence type="predicted"/>
<dbReference type="OMA" id="HEHGLVW"/>
<dbReference type="Pfam" id="PF00069">
    <property type="entry name" value="Pkinase"/>
    <property type="match status" value="1"/>
</dbReference>
<dbReference type="PROSITE" id="PS50011">
    <property type="entry name" value="PROTEIN_KINASE_DOM"/>
    <property type="match status" value="1"/>
</dbReference>
<dbReference type="Gene3D" id="1.10.510.10">
    <property type="entry name" value="Transferase(Phosphotransferase) domain 1"/>
    <property type="match status" value="1"/>
</dbReference>
<gene>
    <name evidence="2" type="ORF">CHGG_04061</name>
</gene>